<proteinExistence type="inferred from homology"/>
<dbReference type="InterPro" id="IPR005119">
    <property type="entry name" value="LysR_subst-bd"/>
</dbReference>
<dbReference type="GO" id="GO:0003677">
    <property type="term" value="F:DNA binding"/>
    <property type="evidence" value="ECO:0007669"/>
    <property type="project" value="UniProtKB-KW"/>
</dbReference>
<protein>
    <submittedName>
        <fullName evidence="6">LysR family transcriptional regulator</fullName>
    </submittedName>
</protein>
<feature type="domain" description="HTH lysR-type" evidence="5">
    <location>
        <begin position="1"/>
        <end position="56"/>
    </location>
</feature>
<evidence type="ECO:0000256" key="2">
    <source>
        <dbReference type="ARBA" id="ARBA00023015"/>
    </source>
</evidence>
<dbReference type="GO" id="GO:0003700">
    <property type="term" value="F:DNA-binding transcription factor activity"/>
    <property type="evidence" value="ECO:0007669"/>
    <property type="project" value="InterPro"/>
</dbReference>
<comment type="similarity">
    <text evidence="1">Belongs to the LysR transcriptional regulatory family.</text>
</comment>
<dbReference type="CDD" id="cd05466">
    <property type="entry name" value="PBP2_LTTR_substrate"/>
    <property type="match status" value="1"/>
</dbReference>
<evidence type="ECO:0000256" key="4">
    <source>
        <dbReference type="ARBA" id="ARBA00023163"/>
    </source>
</evidence>
<dbReference type="Gene3D" id="1.10.10.10">
    <property type="entry name" value="Winged helix-like DNA-binding domain superfamily/Winged helix DNA-binding domain"/>
    <property type="match status" value="1"/>
</dbReference>
<gene>
    <name evidence="6" type="ORF">IAB28_03045</name>
</gene>
<dbReference type="AlphaFoldDB" id="A0A9D1A2P6"/>
<dbReference type="Gene3D" id="3.40.190.290">
    <property type="match status" value="1"/>
</dbReference>
<dbReference type="InterPro" id="IPR036388">
    <property type="entry name" value="WH-like_DNA-bd_sf"/>
</dbReference>
<reference evidence="6" key="2">
    <citation type="journal article" date="2021" name="PeerJ">
        <title>Extensive microbial diversity within the chicken gut microbiome revealed by metagenomics and culture.</title>
        <authorList>
            <person name="Gilroy R."/>
            <person name="Ravi A."/>
            <person name="Getino M."/>
            <person name="Pursley I."/>
            <person name="Horton D.L."/>
            <person name="Alikhan N.F."/>
            <person name="Baker D."/>
            <person name="Gharbi K."/>
            <person name="Hall N."/>
            <person name="Watson M."/>
            <person name="Adriaenssens E.M."/>
            <person name="Foster-Nyarko E."/>
            <person name="Jarju S."/>
            <person name="Secka A."/>
            <person name="Antonio M."/>
            <person name="Oren A."/>
            <person name="Chaudhuri R.R."/>
            <person name="La Ragione R."/>
            <person name="Hildebrand F."/>
            <person name="Pallen M.J."/>
        </authorList>
    </citation>
    <scope>NUCLEOTIDE SEQUENCE</scope>
    <source>
        <strain evidence="6">CHK180-2868</strain>
    </source>
</reference>
<comment type="caution">
    <text evidence="6">The sequence shown here is derived from an EMBL/GenBank/DDBJ whole genome shotgun (WGS) entry which is preliminary data.</text>
</comment>
<dbReference type="Pfam" id="PF00126">
    <property type="entry name" value="HTH_1"/>
    <property type="match status" value="1"/>
</dbReference>
<dbReference type="EMBL" id="DVGC01000014">
    <property type="protein sequence ID" value="HIR04926.1"/>
    <property type="molecule type" value="Genomic_DNA"/>
</dbReference>
<evidence type="ECO:0000313" key="6">
    <source>
        <dbReference type="EMBL" id="HIR04926.1"/>
    </source>
</evidence>
<dbReference type="PANTHER" id="PTHR30419">
    <property type="entry name" value="HTH-TYPE TRANSCRIPTIONAL REGULATOR YBHD"/>
    <property type="match status" value="1"/>
</dbReference>
<dbReference type="InterPro" id="IPR050950">
    <property type="entry name" value="HTH-type_LysR_regulators"/>
</dbReference>
<dbReference type="SUPFAM" id="SSF46785">
    <property type="entry name" value="Winged helix' DNA-binding domain"/>
    <property type="match status" value="1"/>
</dbReference>
<sequence>MFTNYQYFLALAEECNISKAADKCFITHQNMSKFLSNLEKEYGVRLFERKPVFSLTPAGKLMYHTLRQIELSEKNLRDQYQDMRDDKSGEILFGTTEGRFRILVPDILSKFKAAFPEVRLRVVSAASPDLRKMVLNNQLDFMVAGVPEKIPHSLTFTEVLQERLYLVISDQMLAEYLPQLYPQCKEELQAGADLRLFQKVPFALNLPDYNSSKLLEHHLHELGLTLNCIHTSSHPDLHHLMSARDYAASFCLTMYLPEVLKLNREIGNKLNIFPILGLTQTNPVAISYASNRVFSRSGKAFLSMLRQQCRHFAEYDLK</sequence>
<dbReference type="Proteomes" id="UP000824250">
    <property type="component" value="Unassembled WGS sequence"/>
</dbReference>
<organism evidence="6 7">
    <name type="scientific">Candidatus Copromonas faecavium</name>
    <name type="common">nom. illeg.</name>
    <dbReference type="NCBI Taxonomy" id="2840740"/>
    <lineage>
        <taxon>Bacteria</taxon>
        <taxon>Bacillati</taxon>
        <taxon>Bacillota</taxon>
        <taxon>Clostridia</taxon>
        <taxon>Lachnospirales</taxon>
        <taxon>Lachnospiraceae</taxon>
        <taxon>Candidatus Copromonas (nom. illeg.)</taxon>
    </lineage>
</organism>
<keyword evidence="4" id="KW-0804">Transcription</keyword>
<evidence type="ECO:0000259" key="5">
    <source>
        <dbReference type="PROSITE" id="PS50931"/>
    </source>
</evidence>
<dbReference type="Pfam" id="PF03466">
    <property type="entry name" value="LysR_substrate"/>
    <property type="match status" value="1"/>
</dbReference>
<reference evidence="6" key="1">
    <citation type="submission" date="2020-10" db="EMBL/GenBank/DDBJ databases">
        <authorList>
            <person name="Gilroy R."/>
        </authorList>
    </citation>
    <scope>NUCLEOTIDE SEQUENCE</scope>
    <source>
        <strain evidence="6">CHK180-2868</strain>
    </source>
</reference>
<evidence type="ECO:0000256" key="3">
    <source>
        <dbReference type="ARBA" id="ARBA00023125"/>
    </source>
</evidence>
<accession>A0A9D1A2P6</accession>
<keyword evidence="2" id="KW-0805">Transcription regulation</keyword>
<dbReference type="InterPro" id="IPR000847">
    <property type="entry name" value="LysR_HTH_N"/>
</dbReference>
<dbReference type="InterPro" id="IPR036390">
    <property type="entry name" value="WH_DNA-bd_sf"/>
</dbReference>
<dbReference type="PROSITE" id="PS50931">
    <property type="entry name" value="HTH_LYSR"/>
    <property type="match status" value="1"/>
</dbReference>
<dbReference type="GO" id="GO:0005829">
    <property type="term" value="C:cytosol"/>
    <property type="evidence" value="ECO:0007669"/>
    <property type="project" value="TreeGrafter"/>
</dbReference>
<dbReference type="SUPFAM" id="SSF53850">
    <property type="entry name" value="Periplasmic binding protein-like II"/>
    <property type="match status" value="1"/>
</dbReference>
<keyword evidence="3" id="KW-0238">DNA-binding</keyword>
<evidence type="ECO:0000313" key="7">
    <source>
        <dbReference type="Proteomes" id="UP000824250"/>
    </source>
</evidence>
<evidence type="ECO:0000256" key="1">
    <source>
        <dbReference type="ARBA" id="ARBA00009437"/>
    </source>
</evidence>
<name>A0A9D1A2P6_9FIRM</name>